<dbReference type="GO" id="GO:0003677">
    <property type="term" value="F:DNA binding"/>
    <property type="evidence" value="ECO:0007669"/>
    <property type="project" value="UniProtKB-KW"/>
</dbReference>
<reference evidence="19 20" key="1">
    <citation type="submission" date="2015-07" db="EMBL/GenBank/DDBJ databases">
        <authorList>
            <person name="Kim K.M."/>
        </authorList>
    </citation>
    <scope>NUCLEOTIDE SEQUENCE [LARGE SCALE GENOMIC DNA]</scope>
    <source>
        <strain evidence="19 20">KCTC 12363</strain>
    </source>
</reference>
<dbReference type="KEGG" id="camu:CA2015_2931"/>
<dbReference type="GO" id="GO:0005524">
    <property type="term" value="F:ATP binding"/>
    <property type="evidence" value="ECO:0007669"/>
    <property type="project" value="UniProtKB-UniRule"/>
</dbReference>
<evidence type="ECO:0000256" key="14">
    <source>
        <dbReference type="ARBA" id="ARBA00034923"/>
    </source>
</evidence>
<feature type="domain" description="UvrD-like helicase C-terminal" evidence="18">
    <location>
        <begin position="282"/>
        <end position="561"/>
    </location>
</feature>
<dbReference type="Pfam" id="PF13361">
    <property type="entry name" value="UvrD_C"/>
    <property type="match status" value="2"/>
</dbReference>
<dbReference type="PROSITE" id="PS51198">
    <property type="entry name" value="UVRD_HELICASE_ATP_BIND"/>
    <property type="match status" value="1"/>
</dbReference>
<dbReference type="GO" id="GO:0005829">
    <property type="term" value="C:cytosol"/>
    <property type="evidence" value="ECO:0007669"/>
    <property type="project" value="TreeGrafter"/>
</dbReference>
<dbReference type="InterPro" id="IPR038726">
    <property type="entry name" value="PDDEXK_AddAB-type"/>
</dbReference>
<dbReference type="InterPro" id="IPR013986">
    <property type="entry name" value="DExx_box_DNA_helicase_dom_sf"/>
</dbReference>
<accession>A0A0H4PVC6</accession>
<evidence type="ECO:0000256" key="3">
    <source>
        <dbReference type="ARBA" id="ARBA00022741"/>
    </source>
</evidence>
<dbReference type="EMBL" id="CP012040">
    <property type="protein sequence ID" value="AKP52337.1"/>
    <property type="molecule type" value="Genomic_DNA"/>
</dbReference>
<dbReference type="Gene3D" id="3.90.320.10">
    <property type="match status" value="1"/>
</dbReference>
<gene>
    <name evidence="19" type="ORF">CA2015_2931</name>
</gene>
<evidence type="ECO:0000256" key="15">
    <source>
        <dbReference type="ARBA" id="ARBA00048988"/>
    </source>
</evidence>
<keyword evidence="4" id="KW-0227">DNA damage</keyword>
<dbReference type="InterPro" id="IPR014016">
    <property type="entry name" value="UvrD-like_ATP-bd"/>
</dbReference>
<dbReference type="SUPFAM" id="SSF52540">
    <property type="entry name" value="P-loop containing nucleoside triphosphate hydrolases"/>
    <property type="match status" value="1"/>
</dbReference>
<dbReference type="GO" id="GO:0033202">
    <property type="term" value="C:DNA helicase complex"/>
    <property type="evidence" value="ECO:0007669"/>
    <property type="project" value="TreeGrafter"/>
</dbReference>
<dbReference type="InterPro" id="IPR011604">
    <property type="entry name" value="PDDEXK-like_dom_sf"/>
</dbReference>
<evidence type="ECO:0000256" key="1">
    <source>
        <dbReference type="ARBA" id="ARBA00009922"/>
    </source>
</evidence>
<dbReference type="PANTHER" id="PTHR11070:SF2">
    <property type="entry name" value="ATP-DEPENDENT DNA HELICASE SRS2"/>
    <property type="match status" value="1"/>
</dbReference>
<keyword evidence="11" id="KW-0413">Isomerase</keyword>
<comment type="catalytic activity">
    <reaction evidence="15">
        <text>ATP + H2O = ADP + phosphate + H(+)</text>
        <dbReference type="Rhea" id="RHEA:13065"/>
        <dbReference type="ChEBI" id="CHEBI:15377"/>
        <dbReference type="ChEBI" id="CHEBI:15378"/>
        <dbReference type="ChEBI" id="CHEBI:30616"/>
        <dbReference type="ChEBI" id="CHEBI:43474"/>
        <dbReference type="ChEBI" id="CHEBI:456216"/>
        <dbReference type="EC" id="5.6.2.4"/>
    </reaction>
</comment>
<dbReference type="InterPro" id="IPR027417">
    <property type="entry name" value="P-loop_NTPase"/>
</dbReference>
<evidence type="ECO:0000256" key="10">
    <source>
        <dbReference type="ARBA" id="ARBA00023204"/>
    </source>
</evidence>
<keyword evidence="20" id="KW-1185">Reference proteome</keyword>
<dbReference type="EC" id="5.6.2.4" evidence="13"/>
<name>A0A0H4PVC6_9BACT</name>
<keyword evidence="6 16" id="KW-0347">Helicase</keyword>
<evidence type="ECO:0000256" key="8">
    <source>
        <dbReference type="ARBA" id="ARBA00022840"/>
    </source>
</evidence>
<dbReference type="GO" id="GO:0000725">
    <property type="term" value="P:recombinational repair"/>
    <property type="evidence" value="ECO:0007669"/>
    <property type="project" value="TreeGrafter"/>
</dbReference>
<keyword evidence="2" id="KW-0540">Nuclease</keyword>
<dbReference type="Gene3D" id="1.10.10.160">
    <property type="match status" value="1"/>
</dbReference>
<keyword evidence="3 16" id="KW-0547">Nucleotide-binding</keyword>
<keyword evidence="5 16" id="KW-0378">Hydrolase</keyword>
<dbReference type="PATRIC" id="fig|320787.5.peg.3205"/>
<keyword evidence="10" id="KW-0234">DNA repair</keyword>
<dbReference type="CDD" id="cd17932">
    <property type="entry name" value="DEXQc_UvrD"/>
    <property type="match status" value="1"/>
</dbReference>
<evidence type="ECO:0000256" key="4">
    <source>
        <dbReference type="ARBA" id="ARBA00022763"/>
    </source>
</evidence>
<feature type="binding site" evidence="16">
    <location>
        <begin position="22"/>
        <end position="29"/>
    </location>
    <ligand>
        <name>ATP</name>
        <dbReference type="ChEBI" id="CHEBI:30616"/>
    </ligand>
</feature>
<dbReference type="Pfam" id="PF00580">
    <property type="entry name" value="UvrD-helicase"/>
    <property type="match status" value="1"/>
</dbReference>
<comment type="catalytic activity">
    <reaction evidence="12">
        <text>Couples ATP hydrolysis with the unwinding of duplex DNA by translocating in the 3'-5' direction.</text>
        <dbReference type="EC" id="5.6.2.4"/>
    </reaction>
</comment>
<comment type="similarity">
    <text evidence="1">Belongs to the helicase family. UvrD subfamily.</text>
</comment>
<dbReference type="PANTHER" id="PTHR11070">
    <property type="entry name" value="UVRD / RECB / PCRA DNA HELICASE FAMILY MEMBER"/>
    <property type="match status" value="1"/>
</dbReference>
<evidence type="ECO:0000313" key="19">
    <source>
        <dbReference type="EMBL" id="AKP52337.1"/>
    </source>
</evidence>
<evidence type="ECO:0000256" key="12">
    <source>
        <dbReference type="ARBA" id="ARBA00034617"/>
    </source>
</evidence>
<sequence length="918" mass="106554">MQYTKYQEEAINTIDQNLQIIACAGSGKTQVISQRIVNILKSKDDVNPSNIIAFTYTEKAAAELKTRVLKLCREQLGDIQGLAEMYIGTIHSWCLQAIQDNIYEYQKFSVLDEIKLKLFIDKHYQQIGMADVGMDRYTDTGRFIAIMSILREAEITDGKELDQEWIDAQGKYEQTLKSSAYFDFTMIMTEAILNLRNNPDFKNKIQEKLKYLIVDEYQDVNPIQEELIFNLASLGANICVVGDDDQTIYQWRGGDVRYIQTFSDRYPNVHYIKLEDNFRSTKGVIDAALKCILNNTDRLPKIMNASGHQKYDLNDIIYNQFDELDQENQFIVDTIRKVRSESEGIAFQDKKDSKLRGIDYSDMVILIRTWRKAESIMHALQDNNIPFVVSGVNELFQRPEIKAARALYEFLSDELEEDSLKLYWESVSDNIDEESLDFAIAELAKKKPKPKTYYATFSIQGIFWDFIENAKLTEETFFDPGHDGVIGNEINEVIFYNLGMFSQMINDFESIHFTDKPSYRLRGFLNFLRYSADGYYPEGWLNNSYKTPNAVQIMTIFQSKGLEFPVVFIPGMNKNYLPVKKPGGKQIWHFIDKELIKDQYRYETNVEDERRLMYVAITRSQKYLFVSRSKENRLYQKESVFCKEISNSDYLISTTSFDYSDKLKATPESKKETNSILLNFSVLKAYFDCPYRFKLISLYGFNQPISAQVGYGQSLHNILMEMHRRHLDGETIDESQIAQYVDRHLHLPYAHDQIFEDVRESSIQVSYDYLAENREDFDSIEYAEKEIQIDLGDGIMVNGRMDLIKKKDLDGNFITTIVDFKSKDDVQAREITMEQLSMYALGYKELTGETANYLQIFSLDEEQHRKHTQPLANDKIAEIKTKIVSSANDIRDNKLDKTHDPKACASCYQRKLCSGAKV</sequence>
<dbReference type="GO" id="GO:0043138">
    <property type="term" value="F:3'-5' DNA helicase activity"/>
    <property type="evidence" value="ECO:0007669"/>
    <property type="project" value="UniProtKB-EC"/>
</dbReference>
<evidence type="ECO:0000256" key="13">
    <source>
        <dbReference type="ARBA" id="ARBA00034808"/>
    </source>
</evidence>
<evidence type="ECO:0000256" key="2">
    <source>
        <dbReference type="ARBA" id="ARBA00022722"/>
    </source>
</evidence>
<dbReference type="InterPro" id="IPR014017">
    <property type="entry name" value="DNA_helicase_UvrD-like_C"/>
</dbReference>
<dbReference type="Proteomes" id="UP000036520">
    <property type="component" value="Chromosome"/>
</dbReference>
<evidence type="ECO:0000256" key="5">
    <source>
        <dbReference type="ARBA" id="ARBA00022801"/>
    </source>
</evidence>
<dbReference type="Gene3D" id="1.10.486.10">
    <property type="entry name" value="PCRA, domain 4"/>
    <property type="match status" value="1"/>
</dbReference>
<dbReference type="GO" id="GO:0004527">
    <property type="term" value="F:exonuclease activity"/>
    <property type="evidence" value="ECO:0007669"/>
    <property type="project" value="UniProtKB-KW"/>
</dbReference>
<dbReference type="AlphaFoldDB" id="A0A0H4PVC6"/>
<proteinExistence type="inferred from homology"/>
<dbReference type="STRING" id="320787.CA2015_2931"/>
<evidence type="ECO:0000256" key="7">
    <source>
        <dbReference type="ARBA" id="ARBA00022839"/>
    </source>
</evidence>
<evidence type="ECO:0000256" key="11">
    <source>
        <dbReference type="ARBA" id="ARBA00023235"/>
    </source>
</evidence>
<keyword evidence="7" id="KW-0269">Exonuclease</keyword>
<feature type="domain" description="UvrD-like helicase ATP-binding" evidence="17">
    <location>
        <begin position="1"/>
        <end position="281"/>
    </location>
</feature>
<dbReference type="Gene3D" id="3.40.50.300">
    <property type="entry name" value="P-loop containing nucleotide triphosphate hydrolases"/>
    <property type="match status" value="3"/>
</dbReference>
<evidence type="ECO:0000313" key="20">
    <source>
        <dbReference type="Proteomes" id="UP000036520"/>
    </source>
</evidence>
<evidence type="ECO:0000259" key="17">
    <source>
        <dbReference type="PROSITE" id="PS51198"/>
    </source>
</evidence>
<evidence type="ECO:0000259" key="18">
    <source>
        <dbReference type="PROSITE" id="PS51217"/>
    </source>
</evidence>
<protein>
    <recommendedName>
        <fullName evidence="13">DNA 3'-5' helicase</fullName>
        <ecNumber evidence="13">5.6.2.4</ecNumber>
    </recommendedName>
    <alternativeName>
        <fullName evidence="14">DNA 3'-5' helicase II</fullName>
    </alternativeName>
</protein>
<evidence type="ECO:0000256" key="9">
    <source>
        <dbReference type="ARBA" id="ARBA00023125"/>
    </source>
</evidence>
<keyword evidence="8 16" id="KW-0067">ATP-binding</keyword>
<dbReference type="Pfam" id="PF12705">
    <property type="entry name" value="PDDEXK_1"/>
    <property type="match status" value="1"/>
</dbReference>
<evidence type="ECO:0000256" key="6">
    <source>
        <dbReference type="ARBA" id="ARBA00022806"/>
    </source>
</evidence>
<organism evidence="19 20">
    <name type="scientific">Cyclobacterium amurskyense</name>
    <dbReference type="NCBI Taxonomy" id="320787"/>
    <lineage>
        <taxon>Bacteria</taxon>
        <taxon>Pseudomonadati</taxon>
        <taxon>Bacteroidota</taxon>
        <taxon>Cytophagia</taxon>
        <taxon>Cytophagales</taxon>
        <taxon>Cyclobacteriaceae</taxon>
        <taxon>Cyclobacterium</taxon>
    </lineage>
</organism>
<evidence type="ECO:0000256" key="16">
    <source>
        <dbReference type="PROSITE-ProRule" id="PRU00560"/>
    </source>
</evidence>
<keyword evidence="9" id="KW-0238">DNA-binding</keyword>
<dbReference type="PROSITE" id="PS51217">
    <property type="entry name" value="UVRD_HELICASE_CTER"/>
    <property type="match status" value="1"/>
</dbReference>
<dbReference type="InterPro" id="IPR000212">
    <property type="entry name" value="DNA_helicase_UvrD/REP"/>
</dbReference>